<reference evidence="9" key="1">
    <citation type="submission" date="2023-06" db="EMBL/GenBank/DDBJ databases">
        <authorList>
            <consortium name="Lawrence Berkeley National Laboratory"/>
            <person name="Ahrendt S."/>
            <person name="Sahu N."/>
            <person name="Indic B."/>
            <person name="Wong-Bajracharya J."/>
            <person name="Merenyi Z."/>
            <person name="Ke H.-M."/>
            <person name="Monk M."/>
            <person name="Kocsube S."/>
            <person name="Drula E."/>
            <person name="Lipzen A."/>
            <person name="Balint B."/>
            <person name="Henrissat B."/>
            <person name="Andreopoulos B."/>
            <person name="Martin F.M."/>
            <person name="Harder C.B."/>
            <person name="Rigling D."/>
            <person name="Ford K.L."/>
            <person name="Foster G.D."/>
            <person name="Pangilinan J."/>
            <person name="Papanicolaou A."/>
            <person name="Barry K."/>
            <person name="LaButti K."/>
            <person name="Viragh M."/>
            <person name="Koriabine M."/>
            <person name="Yan M."/>
            <person name="Riley R."/>
            <person name="Champramary S."/>
            <person name="Plett K.L."/>
            <person name="Tsai I.J."/>
            <person name="Slot J."/>
            <person name="Sipos G."/>
            <person name="Plett J."/>
            <person name="Nagy L.G."/>
            <person name="Grigoriev I.V."/>
        </authorList>
    </citation>
    <scope>NUCLEOTIDE SEQUENCE</scope>
    <source>
        <strain evidence="9">FPL87.14</strain>
    </source>
</reference>
<dbReference type="Proteomes" id="UP001175226">
    <property type="component" value="Unassembled WGS sequence"/>
</dbReference>
<feature type="compositionally biased region" description="Polar residues" evidence="7">
    <location>
        <begin position="84"/>
        <end position="99"/>
    </location>
</feature>
<feature type="compositionally biased region" description="Low complexity" evidence="7">
    <location>
        <begin position="261"/>
        <end position="270"/>
    </location>
</feature>
<dbReference type="PANTHER" id="PTHR46174">
    <property type="entry name" value="CXXC-TYPE ZINC FINGER PROTEIN 1"/>
    <property type="match status" value="1"/>
</dbReference>
<feature type="compositionally biased region" description="Low complexity" evidence="7">
    <location>
        <begin position="1151"/>
        <end position="1162"/>
    </location>
</feature>
<feature type="compositionally biased region" description="Acidic residues" evidence="7">
    <location>
        <begin position="1075"/>
        <end position="1091"/>
    </location>
</feature>
<feature type="compositionally biased region" description="Low complexity" evidence="7">
    <location>
        <begin position="452"/>
        <end position="468"/>
    </location>
</feature>
<keyword evidence="10" id="KW-1185">Reference proteome</keyword>
<feature type="compositionally biased region" description="Low complexity" evidence="7">
    <location>
        <begin position="1516"/>
        <end position="1529"/>
    </location>
</feature>
<feature type="compositionally biased region" description="Low complexity" evidence="7">
    <location>
        <begin position="1177"/>
        <end position="1189"/>
    </location>
</feature>
<evidence type="ECO:0000256" key="7">
    <source>
        <dbReference type="SAM" id="MobiDB-lite"/>
    </source>
</evidence>
<dbReference type="InterPro" id="IPR037869">
    <property type="entry name" value="Spp1/CFP1"/>
</dbReference>
<dbReference type="InterPro" id="IPR013083">
    <property type="entry name" value="Znf_RING/FYVE/PHD"/>
</dbReference>
<keyword evidence="5" id="KW-0539">Nucleus</keyword>
<feature type="region of interest" description="Disordered" evidence="7">
    <location>
        <begin position="891"/>
        <end position="912"/>
    </location>
</feature>
<sequence length="1549" mass="173625">MSRCTYNHKYSPSLYFDKPVYTSHPLTFMSSRRLAISSLLCDDDDNANDSPKDVPTASQQHTDVFGLDALVQAASQERRRLSSDRSPTTEYRPLSTPTATYHHLPPVAAARHGFDHILSPTNVDPYQHPAKKRRHSDEREKEMERERERERQREQERQREREQERERQQREEQRLQHERERMAMGQIGFGRSSHDYQPLSPPSLRQSPAPARSPALSLSTITSPTLRSSRPTSSRDSFPPSSSFAPTFPPSVRDPTLRVTSPSVFPPSFSSRDRVTSPSVLHSRESILRSPPTFQQQHHAFAIPPLSHREAIPIPRDSRDLLVHRDTIPSQSSRDSTSHTDSVTMRSRRDSMGSIPISSHSQREVAQREALSRDTMSHTEYRARRDSIGSHPPQVISSSQPSHRDSLAQIPTHRESLSSHRDSFSSHRDSIHSHRDSISSQEGIARIHRDSLSSLSSHSSNHEPVSSHLLHRSPVLSRDPRSVPSLLISLISQDSLLRESLFERETGQLHRERDMIPGDPRGRSFPMQIPPISTHPSITHHRDRSHSITVAGLPPRENVVTVPPREHVALPREHVGNREHVREHVITDQITREHTTHTPTITPAPSREQLPVPAYPPISIQDRVTSPIYLRDGAPTRERAPSLREHHASPILFREHATNSISARERIPSPLVAKDYIPSRSSARESIVAPRERLSIATHFDSLHERTISPTSTGERVLSPTVARERPPSPVVVRERHPSPVITRERFPSPVVAKDREGSSIVQHANEREERVVSPVSSRDLMNTETILREKPFTSHSEPRHEKASTSSSISGLLQRDTVPSTSSLSSSLDIARHLQPSSSERIASPVASSPPNEKTLSPSVLPPSKQPIPPPIVPVSSPIIPLSTPTQRVVSPIIPTPTSMTKRSPPGSQTGRAIAHAHVYGKAEEHTPKKIEMIDEVKVEKRESVVPPTPAPSTPMKDEPMPLAGGEVEMKQVKHPKLKESSHHKDKDTEPPPRRPLSATAHKEKLTPPKRPLSATSHKDGMTQEDAHEWFLEHFADSPAPKKKKPNNSSSPEDDLTKELERELADVGTPIPDANEEEADRMEVDVEDELLSLVQDEPVKEKLVLPPVPPVRKASMKKKASEERDRESMPPPATTTVKPKKKPGPKPKVVKPAVKPTAKPGPKGKKEASVPLKGKAASISASRSRSTSVKPGDAQEEGQDEKPEEKEKEVEDDKLYCVCKRKYDEGRCMIGCDRCDDWYHTQCVNMSELEVDLVDQFICPPCIQKNPQLNLKTTYKTRCLNGLDDPDPSSTEACHRPSKGALSKYCSPECGVKYMQRRIDVYTAKGGSREVLWSKVKDAERREGVVVHCQTGAVMKSSTKAEREIERLAGPLEAVGKARAGLRRAMECVLWRERVWELACQRAEAGGDICGWDQRLCFGEEEWEEWGDGVEESYAADADDTDAEWWCPGPKDCERHRSWQSIRQDDINNEKTKGEEAIMKLTTKEREIRKQMEDLVGAESTDIDRDAKPGPLKSNGKVINVNGNGVKNVKGKVKVNGDDKKTLKRKKR</sequence>
<dbReference type="InterPro" id="IPR019787">
    <property type="entry name" value="Znf_PHD-finger"/>
</dbReference>
<evidence type="ECO:0000256" key="2">
    <source>
        <dbReference type="ARBA" id="ARBA00022723"/>
    </source>
</evidence>
<keyword evidence="3 6" id="KW-0863">Zinc-finger</keyword>
<feature type="domain" description="PHD-type" evidence="8">
    <location>
        <begin position="1215"/>
        <end position="1266"/>
    </location>
</feature>
<feature type="region of interest" description="Disordered" evidence="7">
    <location>
        <begin position="325"/>
        <end position="477"/>
    </location>
</feature>
<dbReference type="GO" id="GO:0008270">
    <property type="term" value="F:zinc ion binding"/>
    <property type="evidence" value="ECO:0007669"/>
    <property type="project" value="UniProtKB-KW"/>
</dbReference>
<feature type="compositionally biased region" description="Basic and acidic residues" evidence="7">
    <location>
        <begin position="723"/>
        <end position="735"/>
    </location>
</feature>
<dbReference type="CDD" id="cd16039">
    <property type="entry name" value="PHD_SPP1"/>
    <property type="match status" value="1"/>
</dbReference>
<evidence type="ECO:0000256" key="5">
    <source>
        <dbReference type="ARBA" id="ARBA00023242"/>
    </source>
</evidence>
<keyword evidence="2" id="KW-0479">Metal-binding</keyword>
<feature type="compositionally biased region" description="Basic and acidic residues" evidence="7">
    <location>
        <begin position="1056"/>
        <end position="1066"/>
    </location>
</feature>
<feature type="compositionally biased region" description="Basic and acidic residues" evidence="7">
    <location>
        <begin position="1018"/>
        <end position="1037"/>
    </location>
</feature>
<feature type="compositionally biased region" description="Basic and acidic residues" evidence="7">
    <location>
        <begin position="787"/>
        <end position="804"/>
    </location>
</feature>
<feature type="region of interest" description="Disordered" evidence="7">
    <location>
        <begin position="767"/>
        <end position="870"/>
    </location>
</feature>
<name>A0AA39N3F7_9AGAR</name>
<feature type="compositionally biased region" description="Basic residues" evidence="7">
    <location>
        <begin position="1139"/>
        <end position="1150"/>
    </location>
</feature>
<feature type="compositionally biased region" description="Basic and acidic residues" evidence="7">
    <location>
        <begin position="1120"/>
        <end position="1129"/>
    </location>
</feature>
<feature type="compositionally biased region" description="Pro residues" evidence="7">
    <location>
        <begin position="861"/>
        <end position="870"/>
    </location>
</feature>
<dbReference type="SUPFAM" id="SSF57903">
    <property type="entry name" value="FYVE/PHD zinc finger"/>
    <property type="match status" value="1"/>
</dbReference>
<feature type="compositionally biased region" description="Basic and acidic residues" evidence="7">
    <location>
        <begin position="361"/>
        <end position="388"/>
    </location>
</feature>
<evidence type="ECO:0000256" key="3">
    <source>
        <dbReference type="ARBA" id="ARBA00022771"/>
    </source>
</evidence>
<feature type="region of interest" description="Disordered" evidence="7">
    <location>
        <begin position="118"/>
        <end position="176"/>
    </location>
</feature>
<dbReference type="PROSITE" id="PS50016">
    <property type="entry name" value="ZF_PHD_2"/>
    <property type="match status" value="1"/>
</dbReference>
<keyword evidence="4" id="KW-0862">Zinc</keyword>
<comment type="subcellular location">
    <subcellularLocation>
        <location evidence="1">Nucleus</location>
    </subcellularLocation>
</comment>
<feature type="compositionally biased region" description="Polar residues" evidence="7">
    <location>
        <begin position="836"/>
        <end position="858"/>
    </location>
</feature>
<feature type="region of interest" description="Disordered" evidence="7">
    <location>
        <begin position="709"/>
        <end position="735"/>
    </location>
</feature>
<dbReference type="Gene3D" id="3.30.40.10">
    <property type="entry name" value="Zinc/RING finger domain, C3HC4 (zinc finger)"/>
    <property type="match status" value="1"/>
</dbReference>
<evidence type="ECO:0000313" key="10">
    <source>
        <dbReference type="Proteomes" id="UP001175226"/>
    </source>
</evidence>
<feature type="region of interest" description="Disordered" evidence="7">
    <location>
        <begin position="189"/>
        <end position="282"/>
    </location>
</feature>
<feature type="compositionally biased region" description="Basic and acidic residues" evidence="7">
    <location>
        <begin position="969"/>
        <end position="994"/>
    </location>
</feature>
<dbReference type="GO" id="GO:0045893">
    <property type="term" value="P:positive regulation of DNA-templated transcription"/>
    <property type="evidence" value="ECO:0007669"/>
    <property type="project" value="TreeGrafter"/>
</dbReference>
<feature type="region of interest" description="Disordered" evidence="7">
    <location>
        <begin position="941"/>
        <end position="1208"/>
    </location>
</feature>
<dbReference type="PANTHER" id="PTHR46174:SF1">
    <property type="entry name" value="CXXC-TYPE ZINC FINGER PROTEIN 1"/>
    <property type="match status" value="1"/>
</dbReference>
<dbReference type="InterPro" id="IPR001965">
    <property type="entry name" value="Znf_PHD"/>
</dbReference>
<gene>
    <name evidence="9" type="ORF">EV421DRAFT_1752825</name>
</gene>
<feature type="compositionally biased region" description="Basic and acidic residues" evidence="7">
    <location>
        <begin position="402"/>
        <end position="437"/>
    </location>
</feature>
<evidence type="ECO:0000259" key="8">
    <source>
        <dbReference type="PROSITE" id="PS50016"/>
    </source>
</evidence>
<feature type="compositionally biased region" description="Basic and acidic residues" evidence="7">
    <location>
        <begin position="135"/>
        <end position="176"/>
    </location>
</feature>
<dbReference type="InterPro" id="IPR019786">
    <property type="entry name" value="Zinc_finger_PHD-type_CS"/>
</dbReference>
<evidence type="ECO:0000256" key="4">
    <source>
        <dbReference type="ARBA" id="ARBA00022833"/>
    </source>
</evidence>
<dbReference type="Pfam" id="PF00628">
    <property type="entry name" value="PHD"/>
    <property type="match status" value="1"/>
</dbReference>
<feature type="compositionally biased region" description="Low complexity" evidence="7">
    <location>
        <begin position="202"/>
        <end position="246"/>
    </location>
</feature>
<comment type="caution">
    <text evidence="9">The sequence shown here is derived from an EMBL/GenBank/DDBJ whole genome shotgun (WGS) entry which is preliminary data.</text>
</comment>
<dbReference type="PROSITE" id="PS01359">
    <property type="entry name" value="ZF_PHD_1"/>
    <property type="match status" value="1"/>
</dbReference>
<dbReference type="SMART" id="SM00249">
    <property type="entry name" value="PHD"/>
    <property type="match status" value="1"/>
</dbReference>
<organism evidence="9 10">
    <name type="scientific">Armillaria borealis</name>
    <dbReference type="NCBI Taxonomy" id="47425"/>
    <lineage>
        <taxon>Eukaryota</taxon>
        <taxon>Fungi</taxon>
        <taxon>Dikarya</taxon>
        <taxon>Basidiomycota</taxon>
        <taxon>Agaricomycotina</taxon>
        <taxon>Agaricomycetes</taxon>
        <taxon>Agaricomycetidae</taxon>
        <taxon>Agaricales</taxon>
        <taxon>Marasmiineae</taxon>
        <taxon>Physalacriaceae</taxon>
        <taxon>Armillaria</taxon>
    </lineage>
</organism>
<evidence type="ECO:0000313" key="9">
    <source>
        <dbReference type="EMBL" id="KAK0456497.1"/>
    </source>
</evidence>
<feature type="compositionally biased region" description="Polar residues" evidence="7">
    <location>
        <begin position="775"/>
        <end position="786"/>
    </location>
</feature>
<feature type="region of interest" description="Disordered" evidence="7">
    <location>
        <begin position="1495"/>
        <end position="1549"/>
    </location>
</feature>
<dbReference type="EMBL" id="JAUEPT010000001">
    <property type="protein sequence ID" value="KAK0456497.1"/>
    <property type="molecule type" value="Genomic_DNA"/>
</dbReference>
<evidence type="ECO:0000256" key="1">
    <source>
        <dbReference type="ARBA" id="ARBA00004123"/>
    </source>
</evidence>
<proteinExistence type="predicted"/>
<dbReference type="InterPro" id="IPR011011">
    <property type="entry name" value="Znf_FYVE_PHD"/>
</dbReference>
<evidence type="ECO:0000256" key="6">
    <source>
        <dbReference type="PROSITE-ProRule" id="PRU00146"/>
    </source>
</evidence>
<protein>
    <recommendedName>
        <fullName evidence="8">PHD-type domain-containing protein</fullName>
    </recommendedName>
</protein>
<accession>A0AA39N3F7</accession>
<feature type="region of interest" description="Disordered" evidence="7">
    <location>
        <begin position="75"/>
        <end position="102"/>
    </location>
</feature>
<feature type="compositionally biased region" description="Polar residues" evidence="7">
    <location>
        <begin position="897"/>
        <end position="912"/>
    </location>
</feature>
<feature type="compositionally biased region" description="Polar residues" evidence="7">
    <location>
        <begin position="328"/>
        <end position="345"/>
    </location>
</feature>
<dbReference type="GO" id="GO:0048188">
    <property type="term" value="C:Set1C/COMPASS complex"/>
    <property type="evidence" value="ECO:0007669"/>
    <property type="project" value="InterPro"/>
</dbReference>